<organism evidence="3 4">
    <name type="scientific">Streptomyces lunaelactis</name>
    <dbReference type="NCBI Taxonomy" id="1535768"/>
    <lineage>
        <taxon>Bacteria</taxon>
        <taxon>Bacillati</taxon>
        <taxon>Actinomycetota</taxon>
        <taxon>Actinomycetes</taxon>
        <taxon>Kitasatosporales</taxon>
        <taxon>Streptomycetaceae</taxon>
        <taxon>Streptomyces</taxon>
    </lineage>
</organism>
<protein>
    <recommendedName>
        <fullName evidence="5">Integrase</fullName>
    </recommendedName>
</protein>
<sequence>MSDQETVVDVVDSRLTGTELLVAAAAEVTSWPSVSASRARQVKWVVGEYTRALAHADHPLAADAGVRTVFTREPVNAYLLLARTGQLRVRKAADPSRGSDNSEQIRLEVLKLLVTACGAEDFAELPPQPDPPSKPPVAKRPRSLLRSQLTELADSPDATTSQLRMLAVGAVVSDTGIRAGEMCARTVEDLSPTLEELRVVRRPQGWSEAEAFTELLALSGLSRAALKRWLPDRQRLLQRVGGTATALWVSLHGNHHDGQAVPAGTPLMPRGLARAWTRAVVDTNIEMAGQPSWEPLPTRMEQLRRGVKPTAVRAPIVPDAEKAAVLLDDVAARGRALAELRREGEQDSTAELQARIAVRQAVRDAWAEGIEHTVQLSTLADAGLPDTASLAAAGWEPVLLAAIDRARGWGRPSKAAAAV</sequence>
<keyword evidence="1" id="KW-0233">DNA recombination</keyword>
<accession>A0A2R4TFW9</accession>
<geneLocation type="plasmid" evidence="4">
    <name>pslun2</name>
</geneLocation>
<proteinExistence type="predicted"/>
<gene>
    <name evidence="3" type="ORF">SLUN_38920</name>
</gene>
<dbReference type="Proteomes" id="UP000244201">
    <property type="component" value="Plasmid pSLUN2"/>
</dbReference>
<name>A0A2R4TFW9_9ACTN</name>
<dbReference type="KEGG" id="slk:SLUN_38920"/>
<dbReference type="InterPro" id="IPR013762">
    <property type="entry name" value="Integrase-like_cat_sf"/>
</dbReference>
<evidence type="ECO:0000313" key="3">
    <source>
        <dbReference type="EMBL" id="AVZ78004.1"/>
    </source>
</evidence>
<evidence type="ECO:0000256" key="2">
    <source>
        <dbReference type="SAM" id="MobiDB-lite"/>
    </source>
</evidence>
<keyword evidence="4" id="KW-1185">Reference proteome</keyword>
<evidence type="ECO:0000313" key="4">
    <source>
        <dbReference type="Proteomes" id="UP000244201"/>
    </source>
</evidence>
<feature type="compositionally biased region" description="Pro residues" evidence="2">
    <location>
        <begin position="126"/>
        <end position="135"/>
    </location>
</feature>
<dbReference type="GeneID" id="55661207"/>
<dbReference type="OrthoDB" id="4325152at2"/>
<dbReference type="SUPFAM" id="SSF56349">
    <property type="entry name" value="DNA breaking-rejoining enzymes"/>
    <property type="match status" value="1"/>
</dbReference>
<evidence type="ECO:0000256" key="1">
    <source>
        <dbReference type="ARBA" id="ARBA00023172"/>
    </source>
</evidence>
<dbReference type="AlphaFoldDB" id="A0A2R4TFW9"/>
<dbReference type="Gene3D" id="1.10.443.10">
    <property type="entry name" value="Intergrase catalytic core"/>
    <property type="match status" value="1"/>
</dbReference>
<dbReference type="GO" id="GO:0006310">
    <property type="term" value="P:DNA recombination"/>
    <property type="evidence" value="ECO:0007669"/>
    <property type="project" value="UniProtKB-KW"/>
</dbReference>
<evidence type="ECO:0008006" key="5">
    <source>
        <dbReference type="Google" id="ProtNLM"/>
    </source>
</evidence>
<reference evidence="3 4" key="1">
    <citation type="submission" date="2018-01" db="EMBL/GenBank/DDBJ databases">
        <title>Complete genome sequence of Streptomyces lunaelactis MM109T, a Ferroverdin A producer isolated from cave moonmilk deposits.</title>
        <authorList>
            <person name="Naome A."/>
            <person name="Martinet L."/>
            <person name="Maciejewska M."/>
            <person name="Anderssen S."/>
            <person name="Adam D."/>
            <person name="Tenconi E."/>
            <person name="Deflandre B."/>
            <person name="Arguelles-Arias A."/>
            <person name="Calusinska M."/>
            <person name="Copieters W."/>
            <person name="Karim L."/>
            <person name="Hanikenne M."/>
            <person name="Baurain D."/>
            <person name="van Wezel G."/>
            <person name="Smargiasso N."/>
            <person name="de Pauw E."/>
            <person name="Delfosse P."/>
            <person name="Rigali S."/>
        </authorList>
    </citation>
    <scope>NUCLEOTIDE SEQUENCE [LARGE SCALE GENOMIC DNA]</scope>
    <source>
        <strain evidence="3 4">MM109</strain>
        <plasmid evidence="4">Plasmid pslun2</plasmid>
    </source>
</reference>
<dbReference type="InterPro" id="IPR011010">
    <property type="entry name" value="DNA_brk_join_enz"/>
</dbReference>
<keyword evidence="3" id="KW-0614">Plasmid</keyword>
<feature type="region of interest" description="Disordered" evidence="2">
    <location>
        <begin position="122"/>
        <end position="141"/>
    </location>
</feature>
<dbReference type="RefSeq" id="WP_108155293.1">
    <property type="nucleotide sequence ID" value="NZ_CP026306.1"/>
</dbReference>
<dbReference type="EMBL" id="CP026306">
    <property type="protein sequence ID" value="AVZ78004.1"/>
    <property type="molecule type" value="Genomic_DNA"/>
</dbReference>
<dbReference type="GO" id="GO:0003677">
    <property type="term" value="F:DNA binding"/>
    <property type="evidence" value="ECO:0007669"/>
    <property type="project" value="InterPro"/>
</dbReference>
<dbReference type="GO" id="GO:0015074">
    <property type="term" value="P:DNA integration"/>
    <property type="evidence" value="ECO:0007669"/>
    <property type="project" value="InterPro"/>
</dbReference>